<organism evidence="2 3">
    <name type="scientific">Thelohanellus kitauei</name>
    <name type="common">Myxosporean</name>
    <dbReference type="NCBI Taxonomy" id="669202"/>
    <lineage>
        <taxon>Eukaryota</taxon>
        <taxon>Metazoa</taxon>
        <taxon>Cnidaria</taxon>
        <taxon>Myxozoa</taxon>
        <taxon>Myxosporea</taxon>
        <taxon>Bivalvulida</taxon>
        <taxon>Platysporina</taxon>
        <taxon>Myxobolidae</taxon>
        <taxon>Thelohanellus</taxon>
    </lineage>
</organism>
<evidence type="ECO:0000313" key="3">
    <source>
        <dbReference type="Proteomes" id="UP000031668"/>
    </source>
</evidence>
<dbReference type="Proteomes" id="UP000031668">
    <property type="component" value="Unassembled WGS sequence"/>
</dbReference>
<protein>
    <submittedName>
        <fullName evidence="2">Uncharacterized protein</fullName>
    </submittedName>
</protein>
<dbReference type="EMBL" id="JWZT01005339">
    <property type="protein sequence ID" value="KII61377.1"/>
    <property type="molecule type" value="Genomic_DNA"/>
</dbReference>
<sequence length="188" mass="21864">MNFLVRPQPKPQLQDESQLPLPVVSGSQPQELPSWFPVVIMEHKGVSYSGLILPRESIEKKQGTTEDFFEYLLNNNKSALKLYKDPKDSSWIRPRQTKGTRNRSGVTRRNSSRNNRNMKLDVRARLDLKQRRQISDATREILLRNQTLHNQLPLLETKTNATNPTDFNFLKLGLVYSFYEANCGERFM</sequence>
<comment type="caution">
    <text evidence="2">The sequence shown here is derived from an EMBL/GenBank/DDBJ whole genome shotgun (WGS) entry which is preliminary data.</text>
</comment>
<dbReference type="AlphaFoldDB" id="A0A0C2IWY0"/>
<keyword evidence="3" id="KW-1185">Reference proteome</keyword>
<evidence type="ECO:0000313" key="2">
    <source>
        <dbReference type="EMBL" id="KII61377.1"/>
    </source>
</evidence>
<accession>A0A0C2IWY0</accession>
<feature type="compositionally biased region" description="Low complexity" evidence="1">
    <location>
        <begin position="102"/>
        <end position="115"/>
    </location>
</feature>
<feature type="region of interest" description="Disordered" evidence="1">
    <location>
        <begin position="90"/>
        <end position="115"/>
    </location>
</feature>
<reference evidence="2 3" key="1">
    <citation type="journal article" date="2014" name="Genome Biol. Evol.">
        <title>The genome of the myxosporean Thelohanellus kitauei shows adaptations to nutrient acquisition within its fish host.</title>
        <authorList>
            <person name="Yang Y."/>
            <person name="Xiong J."/>
            <person name="Zhou Z."/>
            <person name="Huo F."/>
            <person name="Miao W."/>
            <person name="Ran C."/>
            <person name="Liu Y."/>
            <person name="Zhang J."/>
            <person name="Feng J."/>
            <person name="Wang M."/>
            <person name="Wang M."/>
            <person name="Wang L."/>
            <person name="Yao B."/>
        </authorList>
    </citation>
    <scope>NUCLEOTIDE SEQUENCE [LARGE SCALE GENOMIC DNA]</scope>
    <source>
        <strain evidence="2">Wuqing</strain>
    </source>
</reference>
<gene>
    <name evidence="2" type="ORF">RF11_12791</name>
</gene>
<proteinExistence type="predicted"/>
<evidence type="ECO:0000256" key="1">
    <source>
        <dbReference type="SAM" id="MobiDB-lite"/>
    </source>
</evidence>
<name>A0A0C2IWY0_THEKT</name>
<feature type="region of interest" description="Disordered" evidence="1">
    <location>
        <begin position="1"/>
        <end position="24"/>
    </location>
</feature>